<dbReference type="AlphaFoldDB" id="A0ABD5UFJ5"/>
<comment type="caution">
    <text evidence="1">The sequence shown here is derived from an EMBL/GenBank/DDBJ whole genome shotgun (WGS) entry which is preliminary data.</text>
</comment>
<proteinExistence type="predicted"/>
<accession>A0ABD5UFJ5</accession>
<evidence type="ECO:0000313" key="1">
    <source>
        <dbReference type="EMBL" id="MFC6888209.1"/>
    </source>
</evidence>
<dbReference type="EMBL" id="JBHSXI010000001">
    <property type="protein sequence ID" value="MFC6888209.1"/>
    <property type="molecule type" value="Genomic_DNA"/>
</dbReference>
<gene>
    <name evidence="1" type="ORF">ACFQEY_03960</name>
</gene>
<name>A0ABD5UFJ5_9EURY</name>
<organism evidence="1 2">
    <name type="scientific">Halorubrum trueperi</name>
    <dbReference type="NCBI Taxonomy" id="2004704"/>
    <lineage>
        <taxon>Archaea</taxon>
        <taxon>Methanobacteriati</taxon>
        <taxon>Methanobacteriota</taxon>
        <taxon>Stenosarchaea group</taxon>
        <taxon>Halobacteria</taxon>
        <taxon>Halobacteriales</taxon>
        <taxon>Haloferacaceae</taxon>
        <taxon>Halorubrum</taxon>
    </lineage>
</organism>
<dbReference type="RefSeq" id="WP_379764987.1">
    <property type="nucleotide sequence ID" value="NZ_JBHSXI010000001.1"/>
</dbReference>
<dbReference type="Proteomes" id="UP001596333">
    <property type="component" value="Unassembled WGS sequence"/>
</dbReference>
<keyword evidence="2" id="KW-1185">Reference proteome</keyword>
<sequence>MGSNAEQFKEKLSSFKEFSDGNGGHYLMMQFEDDSGLVFEKQSSAGGLAIAELSPISRGLMGSMRSIAEGTDFEVNEGRNTQQNLRRLMQE</sequence>
<evidence type="ECO:0000313" key="2">
    <source>
        <dbReference type="Proteomes" id="UP001596333"/>
    </source>
</evidence>
<protein>
    <submittedName>
        <fullName evidence="1">Uncharacterized protein</fullName>
    </submittedName>
</protein>
<reference evidence="1 2" key="1">
    <citation type="journal article" date="2019" name="Int. J. Syst. Evol. Microbiol.">
        <title>The Global Catalogue of Microorganisms (GCM) 10K type strain sequencing project: providing services to taxonomists for standard genome sequencing and annotation.</title>
        <authorList>
            <consortium name="The Broad Institute Genomics Platform"/>
            <consortium name="The Broad Institute Genome Sequencing Center for Infectious Disease"/>
            <person name="Wu L."/>
            <person name="Ma J."/>
        </authorList>
    </citation>
    <scope>NUCLEOTIDE SEQUENCE [LARGE SCALE GENOMIC DNA]</scope>
    <source>
        <strain evidence="1 2">Y73</strain>
    </source>
</reference>